<dbReference type="SUPFAM" id="SSF52540">
    <property type="entry name" value="P-loop containing nucleoside triphosphate hydrolases"/>
    <property type="match status" value="1"/>
</dbReference>
<dbReference type="EMBL" id="LS974202">
    <property type="protein sequence ID" value="SSC12279.1"/>
    <property type="molecule type" value="Genomic_DNA"/>
</dbReference>
<dbReference type="InterPro" id="IPR027417">
    <property type="entry name" value="P-loop_NTPase"/>
</dbReference>
<dbReference type="AlphaFoldDB" id="A0A7Z7LEA3"/>
<evidence type="ECO:0000313" key="3">
    <source>
        <dbReference type="Proteomes" id="UP000250796"/>
    </source>
</evidence>
<dbReference type="Gene3D" id="3.40.50.300">
    <property type="entry name" value="P-loop containing nucleotide triphosphate hydrolases"/>
    <property type="match status" value="1"/>
</dbReference>
<organism evidence="2 3">
    <name type="scientific">Mesotoga infera</name>
    <dbReference type="NCBI Taxonomy" id="1236046"/>
    <lineage>
        <taxon>Bacteria</taxon>
        <taxon>Thermotogati</taxon>
        <taxon>Thermotogota</taxon>
        <taxon>Thermotogae</taxon>
        <taxon>Kosmotogales</taxon>
        <taxon>Kosmotogaceae</taxon>
        <taxon>Mesotoga</taxon>
    </lineage>
</organism>
<dbReference type="EMBL" id="LS974202">
    <property type="protein sequence ID" value="SSC12281.1"/>
    <property type="molecule type" value="Genomic_DNA"/>
</dbReference>
<evidence type="ECO:0008006" key="4">
    <source>
        <dbReference type="Google" id="ProtNLM"/>
    </source>
</evidence>
<dbReference type="Pfam" id="PF13412">
    <property type="entry name" value="HTH_24"/>
    <property type="match status" value="1"/>
</dbReference>
<dbReference type="Gene3D" id="1.10.10.10">
    <property type="entry name" value="Winged helix-like DNA-binding domain superfamily/Winged helix DNA-binding domain"/>
    <property type="match status" value="1"/>
</dbReference>
<dbReference type="KEGG" id="minf:MESINF_0830"/>
<evidence type="ECO:0000313" key="2">
    <source>
        <dbReference type="EMBL" id="SSC12281.1"/>
    </source>
</evidence>
<dbReference type="KEGG" id="minf:MESINF_0832"/>
<dbReference type="Pfam" id="PF13481">
    <property type="entry name" value="AAA_25"/>
    <property type="match status" value="1"/>
</dbReference>
<protein>
    <recommendedName>
        <fullName evidence="4">AAA family ATPase</fullName>
    </recommendedName>
</protein>
<dbReference type="InterPro" id="IPR036388">
    <property type="entry name" value="WH-like_DNA-bd_sf"/>
</dbReference>
<name>A0A7Z7LEA3_9BACT</name>
<dbReference type="RefSeq" id="WP_169698639.1">
    <property type="nucleotide sequence ID" value="NZ_LS974202.1"/>
</dbReference>
<dbReference type="Proteomes" id="UP000250796">
    <property type="component" value="Chromosome MESINF"/>
</dbReference>
<reference evidence="2 3" key="1">
    <citation type="submission" date="2017-01" db="EMBL/GenBank/DDBJ databases">
        <authorList>
            <person name="Erauso G."/>
        </authorList>
    </citation>
    <scope>NUCLEOTIDE SEQUENCE [LARGE SCALE GENOMIC DNA]</scope>
    <source>
        <strain evidence="2">MESINF1</strain>
    </source>
</reference>
<accession>A0A7Z7LEA3</accession>
<keyword evidence="3" id="KW-1185">Reference proteome</keyword>
<proteinExistence type="predicted"/>
<sequence length="440" mass="49983">MTIIADNYFSTSSNERYLLWALLYDAQFYELFPDVYRSDFQRCEIYDFMAESYHAKADETDIIKDFRKRFPTVAETMDGEHHESLPSYYSLLDTVRKESKELLRQRLASLRDPDDAFRDLDNYRKNQHGIKHAGIKYLSAMELMEKVFEPIKWCVPGLIPDGLIMLAGKPKVGKSWLALHLCHAVAFGGYAFGSIDVPRGKALYYGLEDSERRLKERLKAISCELPVPDGLYLSTKLSRLDDGGLDEISTWLDDNADARLVVIDTLARVKPKARRSNDAYENDTEIMSGLQELAMRYGITVLVVHHMRKNTRDSDDVFDGVLGSTGLTGTADATLLLQRGRQTKEIVMSITGRDVDEQELSIAFSLADRVPFRLLGSTDEIHMSDTRKEILEYLQENGKTTPKELATALGKNYSTTKTMLQRMLADGVVSNNNGKYEIYT</sequence>
<gene>
    <name evidence="1" type="ORF">MESINF_0830</name>
    <name evidence="2" type="ORF">MESINF_0832</name>
</gene>
<dbReference type="SUPFAM" id="SSF46785">
    <property type="entry name" value="Winged helix' DNA-binding domain"/>
    <property type="match status" value="1"/>
</dbReference>
<dbReference type="InterPro" id="IPR036390">
    <property type="entry name" value="WH_DNA-bd_sf"/>
</dbReference>
<evidence type="ECO:0000313" key="1">
    <source>
        <dbReference type="EMBL" id="SSC12279.1"/>
    </source>
</evidence>